<dbReference type="PANTHER" id="PTHR47350">
    <property type="entry name" value="PROTEIN IWS1 HOMOLOG 1"/>
    <property type="match status" value="1"/>
</dbReference>
<dbReference type="Pfam" id="PF08711">
    <property type="entry name" value="Med26"/>
    <property type="match status" value="1"/>
</dbReference>
<dbReference type="GO" id="GO:0009742">
    <property type="term" value="P:brassinosteroid mediated signaling pathway"/>
    <property type="evidence" value="ECO:0007669"/>
    <property type="project" value="InterPro"/>
</dbReference>
<organism evidence="4 5">
    <name type="scientific">Coccomyxa viridis</name>
    <dbReference type="NCBI Taxonomy" id="1274662"/>
    <lineage>
        <taxon>Eukaryota</taxon>
        <taxon>Viridiplantae</taxon>
        <taxon>Chlorophyta</taxon>
        <taxon>core chlorophytes</taxon>
        <taxon>Trebouxiophyceae</taxon>
        <taxon>Trebouxiophyceae incertae sedis</taxon>
        <taxon>Coccomyxaceae</taxon>
        <taxon>Coccomyxa</taxon>
    </lineage>
</organism>
<sequence>MADVEENADAPEMVSKVDEAEQAELREQLFGADSDEEEDAINEVVEPSEVKRKAEEEDAEEAKPKKRLRRAQQAVEGDEAEEPGLGLEDDEEPEQAATADDTAFIDDEGVEEGEQRAASVSESDDEGERGGPRPDDEAEEEDDELEAIFKGQKGRRRRAAHAESVTKGVEDLLAHMEVASERDMESIQESKPAIEKFKMLKEVVQKVHRKDWQEELLAAGILGVLKGWLEPIRGSLPLLEIRTEVLKMLQALPIDLTDEQRKGQMKKSQIGHVVMFLSKPEVENNRSNRRIARELVNRWSEQIFGAHRDERETADLHERHAQMQEARTARKVAEERAAAADSDKPALKHGDKGFRYHASIPQAARLDYLKRPDNAVSIDPETLKSRATKVGKVGKKIQTLNKKYTNAGSKAAKVSIEGRGMKM</sequence>
<dbReference type="InterPro" id="IPR044204">
    <property type="entry name" value="IWS1/2"/>
</dbReference>
<proteinExistence type="predicted"/>
<feature type="compositionally biased region" description="Acidic residues" evidence="2">
    <location>
        <begin position="76"/>
        <end position="94"/>
    </location>
</feature>
<dbReference type="EMBL" id="CAUYUE010000005">
    <property type="protein sequence ID" value="CAK0772236.1"/>
    <property type="molecule type" value="Genomic_DNA"/>
</dbReference>
<evidence type="ECO:0000313" key="5">
    <source>
        <dbReference type="Proteomes" id="UP001314263"/>
    </source>
</evidence>
<gene>
    <name evidence="4" type="ORF">CVIRNUC_003942</name>
</gene>
<name>A0AAV1I189_9CHLO</name>
<dbReference type="AlphaFoldDB" id="A0AAV1I189"/>
<dbReference type="PANTHER" id="PTHR47350:SF4">
    <property type="entry name" value="PROTEIN IWS1 HOMOLOG 1"/>
    <property type="match status" value="1"/>
</dbReference>
<feature type="region of interest" description="Disordered" evidence="2">
    <location>
        <begin position="318"/>
        <end position="352"/>
    </location>
</feature>
<feature type="domain" description="TFIIS N-terminal" evidence="3">
    <location>
        <begin position="223"/>
        <end position="306"/>
    </location>
</feature>
<protein>
    <recommendedName>
        <fullName evidence="3">TFIIS N-terminal domain-containing protein</fullName>
    </recommendedName>
</protein>
<evidence type="ECO:0000313" key="4">
    <source>
        <dbReference type="EMBL" id="CAK0772236.1"/>
    </source>
</evidence>
<dbReference type="GO" id="GO:0032784">
    <property type="term" value="P:regulation of DNA-templated transcription elongation"/>
    <property type="evidence" value="ECO:0007669"/>
    <property type="project" value="InterPro"/>
</dbReference>
<evidence type="ECO:0000259" key="3">
    <source>
        <dbReference type="PROSITE" id="PS51319"/>
    </source>
</evidence>
<dbReference type="GO" id="GO:0005634">
    <property type="term" value="C:nucleus"/>
    <property type="evidence" value="ECO:0007669"/>
    <property type="project" value="UniProtKB-SubCell"/>
</dbReference>
<comment type="subcellular location">
    <subcellularLocation>
        <location evidence="1">Nucleus</location>
    </subcellularLocation>
</comment>
<evidence type="ECO:0000256" key="2">
    <source>
        <dbReference type="SAM" id="MobiDB-lite"/>
    </source>
</evidence>
<dbReference type="InterPro" id="IPR035441">
    <property type="entry name" value="TFIIS/LEDGF_dom_sf"/>
</dbReference>
<keyword evidence="5" id="KW-1185">Reference proteome</keyword>
<dbReference type="PROSITE" id="PS51319">
    <property type="entry name" value="TFIIS_N"/>
    <property type="match status" value="1"/>
</dbReference>
<feature type="compositionally biased region" description="Acidic residues" evidence="2">
    <location>
        <begin position="136"/>
        <end position="146"/>
    </location>
</feature>
<reference evidence="4 5" key="1">
    <citation type="submission" date="2023-10" db="EMBL/GenBank/DDBJ databases">
        <authorList>
            <person name="Maclean D."/>
            <person name="Macfadyen A."/>
        </authorList>
    </citation>
    <scope>NUCLEOTIDE SEQUENCE [LARGE SCALE GENOMIC DNA]</scope>
</reference>
<feature type="region of interest" description="Disordered" evidence="2">
    <location>
        <begin position="1"/>
        <end position="162"/>
    </location>
</feature>
<feature type="compositionally biased region" description="Acidic residues" evidence="2">
    <location>
        <begin position="103"/>
        <end position="112"/>
    </location>
</feature>
<dbReference type="Gene3D" id="1.20.930.10">
    <property type="entry name" value="Conserved domain common to transcription factors TFIIS, elongin A, CRSP70"/>
    <property type="match status" value="1"/>
</dbReference>
<feature type="compositionally biased region" description="Basic and acidic residues" evidence="2">
    <location>
        <begin position="15"/>
        <end position="27"/>
    </location>
</feature>
<dbReference type="InterPro" id="IPR017923">
    <property type="entry name" value="TFIIS_N"/>
</dbReference>
<accession>A0AAV1I189</accession>
<dbReference type="Proteomes" id="UP001314263">
    <property type="component" value="Unassembled WGS sequence"/>
</dbReference>
<evidence type="ECO:0000256" key="1">
    <source>
        <dbReference type="PROSITE-ProRule" id="PRU00649"/>
    </source>
</evidence>
<comment type="caution">
    <text evidence="4">The sequence shown here is derived from an EMBL/GenBank/DDBJ whole genome shotgun (WGS) entry which is preliminary data.</text>
</comment>
<keyword evidence="1" id="KW-0539">Nucleus</keyword>